<evidence type="ECO:0000256" key="1">
    <source>
        <dbReference type="ARBA" id="ARBA00004141"/>
    </source>
</evidence>
<feature type="region of interest" description="Disordered" evidence="5">
    <location>
        <begin position="441"/>
        <end position="473"/>
    </location>
</feature>
<dbReference type="SUPFAM" id="SSF103473">
    <property type="entry name" value="MFS general substrate transporter"/>
    <property type="match status" value="1"/>
</dbReference>
<sequence>MEPITRQLTSQSNKSIFVVALDQDGPMVSHTMETINHHDTSDDENDYYHSHSNDHHSTSHQQYGMKANEQPSLASDVTVHHQDDNNKSLQSPTNDMDQSPTSSSTSPPLPPPHVAWWKKPFNRRHTKKNSRNLPDPRTFSTTKKTMILMIVAGAGASSPLASTIYYPALIDMQKAFQTSDTAMNASISIFTFFTAFFPLLWATAGDRIGRRKIYLASFLISVIGSLCCGFSVNITMFIVFRAFSAIGSSSVMSMGAGTLADIFSAHERGRAFAWYTCGPLLGPALGPIIGGYLSAGLGWRSTFYFLAIFNFCIFLSIFFFLPETWRPTAPPPIIGLDEKKTQQQQQQKKKKRPINPLEALDLLLNRNIALAVTFVGVLFFALYIVNTTFSRTYASQYGMDSGTVGLCYLPNAIGCMVGGIAGGRMSDARYNRSVAKLNNDEVITTAPNETSSSPSKESITNNNGNEQARQQQQPYPEMRLGGTLFYGAIVLSLFALTAYGWCVQENVHWAYGVVCQFFVGLALMVPNVTLSAYMVDCFRKRGASVTACNNFARYIMAGIGSLVSSDLERAMGSGPLFTMLGGALLVFSINLIIIQWKSNEWRLAKQAKELEKELQVSSSTEI</sequence>
<feature type="region of interest" description="Disordered" evidence="5">
    <location>
        <begin position="332"/>
        <end position="352"/>
    </location>
</feature>
<dbReference type="STRING" id="90262.A0A1X2HZ69"/>
<evidence type="ECO:0000313" key="8">
    <source>
        <dbReference type="EMBL" id="ORZ05803.1"/>
    </source>
</evidence>
<feature type="transmembrane region" description="Helical" evidence="6">
    <location>
        <begin position="368"/>
        <end position="389"/>
    </location>
</feature>
<comment type="caution">
    <text evidence="8">The sequence shown here is derived from an EMBL/GenBank/DDBJ whole genome shotgun (WGS) entry which is preliminary data.</text>
</comment>
<dbReference type="Gene3D" id="1.20.1250.20">
    <property type="entry name" value="MFS general substrate transporter like domains"/>
    <property type="match status" value="1"/>
</dbReference>
<evidence type="ECO:0000256" key="2">
    <source>
        <dbReference type="ARBA" id="ARBA00022692"/>
    </source>
</evidence>
<evidence type="ECO:0000256" key="4">
    <source>
        <dbReference type="ARBA" id="ARBA00023136"/>
    </source>
</evidence>
<gene>
    <name evidence="8" type="ORF">BCR42DRAFT_427805</name>
</gene>
<evidence type="ECO:0000256" key="3">
    <source>
        <dbReference type="ARBA" id="ARBA00022989"/>
    </source>
</evidence>
<evidence type="ECO:0000256" key="5">
    <source>
        <dbReference type="SAM" id="MobiDB-lite"/>
    </source>
</evidence>
<dbReference type="GO" id="GO:0005886">
    <property type="term" value="C:plasma membrane"/>
    <property type="evidence" value="ECO:0007669"/>
    <property type="project" value="TreeGrafter"/>
</dbReference>
<protein>
    <submittedName>
        <fullName evidence="8">Major facilitator superfamily domain-containing protein</fullName>
    </submittedName>
</protein>
<feature type="region of interest" description="Disordered" evidence="5">
    <location>
        <begin position="36"/>
        <end position="118"/>
    </location>
</feature>
<dbReference type="GO" id="GO:0022857">
    <property type="term" value="F:transmembrane transporter activity"/>
    <property type="evidence" value="ECO:0007669"/>
    <property type="project" value="InterPro"/>
</dbReference>
<feature type="transmembrane region" description="Helical" evidence="6">
    <location>
        <begin position="401"/>
        <end position="422"/>
    </location>
</feature>
<dbReference type="AlphaFoldDB" id="A0A1X2HZ69"/>
<keyword evidence="3 6" id="KW-1133">Transmembrane helix</keyword>
<dbReference type="PANTHER" id="PTHR23502:SF5">
    <property type="entry name" value="QUINIDINE RESISTANCE PROTEIN 3"/>
    <property type="match status" value="1"/>
</dbReference>
<comment type="subcellular location">
    <subcellularLocation>
        <location evidence="1">Membrane</location>
        <topology evidence="1">Multi-pass membrane protein</topology>
    </subcellularLocation>
</comment>
<dbReference type="Proteomes" id="UP000193560">
    <property type="component" value="Unassembled WGS sequence"/>
</dbReference>
<feature type="transmembrane region" description="Helical" evidence="6">
    <location>
        <begin position="272"/>
        <end position="295"/>
    </location>
</feature>
<dbReference type="PROSITE" id="PS50850">
    <property type="entry name" value="MFS"/>
    <property type="match status" value="1"/>
</dbReference>
<feature type="transmembrane region" description="Helical" evidence="6">
    <location>
        <begin position="213"/>
        <end position="232"/>
    </location>
</feature>
<feature type="compositionally biased region" description="Polar residues" evidence="5">
    <location>
        <begin position="87"/>
        <end position="98"/>
    </location>
</feature>
<reference evidence="8 9" key="1">
    <citation type="submission" date="2016-07" db="EMBL/GenBank/DDBJ databases">
        <title>Pervasive Adenine N6-methylation of Active Genes in Fungi.</title>
        <authorList>
            <consortium name="DOE Joint Genome Institute"/>
            <person name="Mondo S.J."/>
            <person name="Dannebaum R.O."/>
            <person name="Kuo R.C."/>
            <person name="Labutti K."/>
            <person name="Haridas S."/>
            <person name="Kuo A."/>
            <person name="Salamov A."/>
            <person name="Ahrendt S.R."/>
            <person name="Lipzen A."/>
            <person name="Sullivan W."/>
            <person name="Andreopoulos W.B."/>
            <person name="Clum A."/>
            <person name="Lindquist E."/>
            <person name="Daum C."/>
            <person name="Ramamoorthy G.K."/>
            <person name="Gryganskyi A."/>
            <person name="Culley D."/>
            <person name="Magnuson J.K."/>
            <person name="James T.Y."/>
            <person name="O'Malley M.A."/>
            <person name="Stajich J.E."/>
            <person name="Spatafora J.W."/>
            <person name="Visel A."/>
            <person name="Grigoriev I.V."/>
        </authorList>
    </citation>
    <scope>NUCLEOTIDE SEQUENCE [LARGE SCALE GENOMIC DNA]</scope>
    <source>
        <strain evidence="8 9">NRRL 1336</strain>
    </source>
</reference>
<evidence type="ECO:0000259" key="7">
    <source>
        <dbReference type="PROSITE" id="PS50850"/>
    </source>
</evidence>
<evidence type="ECO:0000313" key="9">
    <source>
        <dbReference type="Proteomes" id="UP000193560"/>
    </source>
</evidence>
<accession>A0A1X2HZ69</accession>
<dbReference type="EMBL" id="MCGE01000042">
    <property type="protein sequence ID" value="ORZ05803.1"/>
    <property type="molecule type" value="Genomic_DNA"/>
</dbReference>
<dbReference type="InterPro" id="IPR011701">
    <property type="entry name" value="MFS"/>
</dbReference>
<feature type="transmembrane region" description="Helical" evidence="6">
    <location>
        <begin position="147"/>
        <end position="169"/>
    </location>
</feature>
<keyword evidence="9" id="KW-1185">Reference proteome</keyword>
<keyword evidence="4 6" id="KW-0472">Membrane</keyword>
<proteinExistence type="predicted"/>
<dbReference type="OrthoDB" id="440553at2759"/>
<organism evidence="8 9">
    <name type="scientific">Absidia repens</name>
    <dbReference type="NCBI Taxonomy" id="90262"/>
    <lineage>
        <taxon>Eukaryota</taxon>
        <taxon>Fungi</taxon>
        <taxon>Fungi incertae sedis</taxon>
        <taxon>Mucoromycota</taxon>
        <taxon>Mucoromycotina</taxon>
        <taxon>Mucoromycetes</taxon>
        <taxon>Mucorales</taxon>
        <taxon>Cunninghamellaceae</taxon>
        <taxon>Absidia</taxon>
    </lineage>
</organism>
<feature type="compositionally biased region" description="Basic and acidic residues" evidence="5">
    <location>
        <begin position="36"/>
        <end position="57"/>
    </location>
</feature>
<feature type="transmembrane region" description="Helical" evidence="6">
    <location>
        <begin position="483"/>
        <end position="501"/>
    </location>
</feature>
<name>A0A1X2HZ69_9FUNG</name>
<feature type="domain" description="Major facilitator superfamily (MFS) profile" evidence="7">
    <location>
        <begin position="147"/>
        <end position="599"/>
    </location>
</feature>
<feature type="transmembrane region" description="Helical" evidence="6">
    <location>
        <begin position="507"/>
        <end position="530"/>
    </location>
</feature>
<dbReference type="CDD" id="cd17323">
    <property type="entry name" value="MFS_Tpo1_MDR_like"/>
    <property type="match status" value="1"/>
</dbReference>
<dbReference type="InterPro" id="IPR020846">
    <property type="entry name" value="MFS_dom"/>
</dbReference>
<dbReference type="PANTHER" id="PTHR23502">
    <property type="entry name" value="MAJOR FACILITATOR SUPERFAMILY"/>
    <property type="match status" value="1"/>
</dbReference>
<keyword evidence="2 6" id="KW-0812">Transmembrane</keyword>
<feature type="transmembrane region" description="Helical" evidence="6">
    <location>
        <begin position="301"/>
        <end position="321"/>
    </location>
</feature>
<dbReference type="InterPro" id="IPR036259">
    <property type="entry name" value="MFS_trans_sf"/>
</dbReference>
<evidence type="ECO:0000256" key="6">
    <source>
        <dbReference type="SAM" id="Phobius"/>
    </source>
</evidence>
<feature type="transmembrane region" description="Helical" evidence="6">
    <location>
        <begin position="576"/>
        <end position="596"/>
    </location>
</feature>
<feature type="transmembrane region" description="Helical" evidence="6">
    <location>
        <begin position="181"/>
        <end position="201"/>
    </location>
</feature>
<dbReference type="Pfam" id="PF07690">
    <property type="entry name" value="MFS_1"/>
    <property type="match status" value="1"/>
</dbReference>